<feature type="compositionally biased region" description="Polar residues" evidence="1">
    <location>
        <begin position="329"/>
        <end position="340"/>
    </location>
</feature>
<feature type="compositionally biased region" description="Polar residues" evidence="1">
    <location>
        <begin position="146"/>
        <end position="157"/>
    </location>
</feature>
<gene>
    <name evidence="2" type="ORF">AXF42_Ash014998</name>
</gene>
<evidence type="ECO:0000313" key="3">
    <source>
        <dbReference type="Proteomes" id="UP000236161"/>
    </source>
</evidence>
<feature type="region of interest" description="Disordered" evidence="1">
    <location>
        <begin position="137"/>
        <end position="157"/>
    </location>
</feature>
<sequence length="346" mass="37652">MAFACINDVGMLPESFHECPSVPPQYEWLSPRISISGGTGNNEASKNGEEKPDPEKDFVDFEFQLDDPAPMLPADEIFSDGKLVPLQLAAVRVAEADCAAEILFSEPVKSDLYVFSPKAPSCTSRWRELLFLKKAQRSKTERQKSSDPSGSKVSNSISLKHFLHRDHKSSSNDSSLSHPLLRDSDPDLLSISARLSQSSSSSSGPDHEDLPPLSLEPDRPNLFPTSMCRNPPTVRLPKGRTVDSPRLHASGKVIFQGLERSSSSPSTFNGRQRPRPRGMERSYSANIRVKPILNVPVCSLRGKPKSVSVFGFGPLLSPQKKEKAASVPAKTNSSTVSAANGSKAKS</sequence>
<dbReference type="Proteomes" id="UP000236161">
    <property type="component" value="Unassembled WGS sequence"/>
</dbReference>
<proteinExistence type="predicted"/>
<protein>
    <submittedName>
        <fullName evidence="2">Uncharacterized protein</fullName>
    </submittedName>
</protein>
<feature type="region of interest" description="Disordered" evidence="1">
    <location>
        <begin position="318"/>
        <end position="346"/>
    </location>
</feature>
<feature type="compositionally biased region" description="Basic and acidic residues" evidence="1">
    <location>
        <begin position="46"/>
        <end position="55"/>
    </location>
</feature>
<dbReference type="OrthoDB" id="689767at2759"/>
<evidence type="ECO:0000313" key="2">
    <source>
        <dbReference type="EMBL" id="PKA62114.1"/>
    </source>
</evidence>
<feature type="region of interest" description="Disordered" evidence="1">
    <location>
        <begin position="260"/>
        <end position="280"/>
    </location>
</feature>
<name>A0A2I0B2V3_9ASPA</name>
<dbReference type="AlphaFoldDB" id="A0A2I0B2V3"/>
<keyword evidence="3" id="KW-1185">Reference proteome</keyword>
<evidence type="ECO:0000256" key="1">
    <source>
        <dbReference type="SAM" id="MobiDB-lite"/>
    </source>
</evidence>
<feature type="compositionally biased region" description="Polar residues" evidence="1">
    <location>
        <begin position="260"/>
        <end position="270"/>
    </location>
</feature>
<feature type="compositionally biased region" description="Low complexity" evidence="1">
    <location>
        <begin position="194"/>
        <end position="203"/>
    </location>
</feature>
<dbReference type="EMBL" id="KZ451919">
    <property type="protein sequence ID" value="PKA62114.1"/>
    <property type="molecule type" value="Genomic_DNA"/>
</dbReference>
<dbReference type="STRING" id="1088818.A0A2I0B2V3"/>
<accession>A0A2I0B2V3</accession>
<organism evidence="2 3">
    <name type="scientific">Apostasia shenzhenica</name>
    <dbReference type="NCBI Taxonomy" id="1088818"/>
    <lineage>
        <taxon>Eukaryota</taxon>
        <taxon>Viridiplantae</taxon>
        <taxon>Streptophyta</taxon>
        <taxon>Embryophyta</taxon>
        <taxon>Tracheophyta</taxon>
        <taxon>Spermatophyta</taxon>
        <taxon>Magnoliopsida</taxon>
        <taxon>Liliopsida</taxon>
        <taxon>Asparagales</taxon>
        <taxon>Orchidaceae</taxon>
        <taxon>Apostasioideae</taxon>
        <taxon>Apostasia</taxon>
    </lineage>
</organism>
<feature type="region of interest" description="Disordered" evidence="1">
    <location>
        <begin position="33"/>
        <end position="55"/>
    </location>
</feature>
<dbReference type="PANTHER" id="PTHR31722:SF0">
    <property type="entry name" value="OS06G0675200 PROTEIN"/>
    <property type="match status" value="1"/>
</dbReference>
<reference evidence="2 3" key="1">
    <citation type="journal article" date="2017" name="Nature">
        <title>The Apostasia genome and the evolution of orchids.</title>
        <authorList>
            <person name="Zhang G.Q."/>
            <person name="Liu K.W."/>
            <person name="Li Z."/>
            <person name="Lohaus R."/>
            <person name="Hsiao Y.Y."/>
            <person name="Niu S.C."/>
            <person name="Wang J.Y."/>
            <person name="Lin Y.C."/>
            <person name="Xu Q."/>
            <person name="Chen L.J."/>
            <person name="Yoshida K."/>
            <person name="Fujiwara S."/>
            <person name="Wang Z.W."/>
            <person name="Zhang Y.Q."/>
            <person name="Mitsuda N."/>
            <person name="Wang M."/>
            <person name="Liu G.H."/>
            <person name="Pecoraro L."/>
            <person name="Huang H.X."/>
            <person name="Xiao X.J."/>
            <person name="Lin M."/>
            <person name="Wu X.Y."/>
            <person name="Wu W.L."/>
            <person name="Chen Y.Y."/>
            <person name="Chang S.B."/>
            <person name="Sakamoto S."/>
            <person name="Ohme-Takagi M."/>
            <person name="Yagi M."/>
            <person name="Zeng S.J."/>
            <person name="Shen C.Y."/>
            <person name="Yeh C.M."/>
            <person name="Luo Y.B."/>
            <person name="Tsai W.C."/>
            <person name="Van de Peer Y."/>
            <person name="Liu Z.J."/>
        </authorList>
    </citation>
    <scope>NUCLEOTIDE SEQUENCE [LARGE SCALE GENOMIC DNA]</scope>
    <source>
        <strain evidence="3">cv. Shenzhen</strain>
        <tissue evidence="2">Stem</tissue>
    </source>
</reference>
<dbReference type="PANTHER" id="PTHR31722">
    <property type="entry name" value="OS06G0675200 PROTEIN"/>
    <property type="match status" value="1"/>
</dbReference>
<feature type="region of interest" description="Disordered" evidence="1">
    <location>
        <begin position="194"/>
        <end position="245"/>
    </location>
</feature>